<protein>
    <submittedName>
        <fullName evidence="1">Ankyrin repeat domain-containing protein</fullName>
    </submittedName>
</protein>
<reference evidence="1" key="1">
    <citation type="submission" date="2024-06" db="EMBL/GenBank/DDBJ databases">
        <authorList>
            <person name="Coelho C."/>
            <person name="Bento M."/>
            <person name="Garcia E."/>
            <person name="Camelo A."/>
            <person name="Brandao I."/>
            <person name="Espirito Santo C."/>
            <person name="Trovao J."/>
            <person name="Verissimo A."/>
            <person name="Costa J."/>
            <person name="Tiago I."/>
        </authorList>
    </citation>
    <scope>NUCLEOTIDE SEQUENCE</scope>
    <source>
        <strain evidence="1">KWT182</strain>
    </source>
</reference>
<dbReference type="AlphaFoldDB" id="A0AAU7QBI2"/>
<dbReference type="Pfam" id="PF12796">
    <property type="entry name" value="Ank_2"/>
    <property type="match status" value="1"/>
</dbReference>
<dbReference type="EMBL" id="CP157947">
    <property type="protein sequence ID" value="XBS70330.1"/>
    <property type="molecule type" value="Genomic_DNA"/>
</dbReference>
<evidence type="ECO:0000313" key="1">
    <source>
        <dbReference type="EMBL" id="XBS70330.1"/>
    </source>
</evidence>
<organism evidence="1">
    <name type="scientific">Acerihabitans sp. KWT182</name>
    <dbReference type="NCBI Taxonomy" id="3157919"/>
    <lineage>
        <taxon>Bacteria</taxon>
        <taxon>Pseudomonadati</taxon>
        <taxon>Pseudomonadota</taxon>
        <taxon>Gammaproteobacteria</taxon>
        <taxon>Enterobacterales</taxon>
        <taxon>Pectobacteriaceae</taxon>
        <taxon>Acerihabitans</taxon>
    </lineage>
</organism>
<accession>A0AAU7QBI2</accession>
<dbReference type="Gene3D" id="1.25.40.20">
    <property type="entry name" value="Ankyrin repeat-containing domain"/>
    <property type="match status" value="1"/>
</dbReference>
<gene>
    <name evidence="1" type="ORF">ABK905_03455</name>
</gene>
<dbReference type="InterPro" id="IPR002110">
    <property type="entry name" value="Ankyrin_rpt"/>
</dbReference>
<dbReference type="InterPro" id="IPR036770">
    <property type="entry name" value="Ankyrin_rpt-contain_sf"/>
</dbReference>
<dbReference type="PANTHER" id="PTHR24183">
    <property type="entry name" value="FIBRONECTIN TYPE 3 AND ANKYRIN REPEAT DOMAINS PROTEIN 1"/>
    <property type="match status" value="1"/>
</dbReference>
<sequence>MQLKEKVEIVEIIKAIGGSIRQQVEDIFNKPGNHFEIEDMRYLSERGHNELRQFACSSSLPVNLESILGLNMANNNYIYLLEYSDAIYGGLIKLYKAENFDSLYNIKLEHHGSKNTIETFKNYSWVNRGSYLEPYRQENFASKTMIDNKSGSEISYVEEVKKSLVYNENRVSEEYADSTQFIYDFGDADTFKWVIDNVEKGLIDIYDKDIHGNNLLHGIAIHQSNNFYDKLKDVLKNKLEVELKLLINAKNNFQVTPLMQAAAKNFGSLVVDFVLKNETDIHAVDLNGKTALDIARMKGHKTIVDILEKFPKKRYFRQSKTGH</sequence>
<proteinExistence type="predicted"/>
<name>A0AAU7QBI2_9GAMM</name>
<dbReference type="SUPFAM" id="SSF48403">
    <property type="entry name" value="Ankyrin repeat"/>
    <property type="match status" value="1"/>
</dbReference>
<dbReference type="PANTHER" id="PTHR24183:SF1">
    <property type="entry name" value="FIBRONECTIN TYPE 3 AND ANKYRIN REPEAT DOMAINS PROTEIN 1"/>
    <property type="match status" value="1"/>
</dbReference>